<evidence type="ECO:0000313" key="3">
    <source>
        <dbReference type="Proteomes" id="UP000006028"/>
    </source>
</evidence>
<gene>
    <name evidence="2" type="ORF">HMPREF9436_01515</name>
</gene>
<dbReference type="STRING" id="748224.HMPREF9436_01515"/>
<evidence type="ECO:0000313" key="2">
    <source>
        <dbReference type="EMBL" id="EFQ06918.1"/>
    </source>
</evidence>
<dbReference type="Proteomes" id="UP000006028">
    <property type="component" value="Unassembled WGS sequence"/>
</dbReference>
<accession>E2ZIL9</accession>
<dbReference type="AlphaFoldDB" id="E2ZIL9"/>
<proteinExistence type="predicted"/>
<keyword evidence="1" id="KW-0732">Signal</keyword>
<dbReference type="BioCyc" id="FCF748224-HMP:GTSS-196-MONOMER"/>
<dbReference type="HOGENOM" id="CLU_2329552_0_0_9"/>
<name>E2ZIL9_9FIRM</name>
<feature type="chain" id="PRO_5003166536" description="Secreted protein" evidence="1">
    <location>
        <begin position="20"/>
        <end position="98"/>
    </location>
</feature>
<dbReference type="EMBL" id="AECU01000120">
    <property type="protein sequence ID" value="EFQ06918.1"/>
    <property type="molecule type" value="Genomic_DNA"/>
</dbReference>
<reference evidence="2 3" key="1">
    <citation type="submission" date="2010-08" db="EMBL/GenBank/DDBJ databases">
        <authorList>
            <person name="Weinstock G."/>
            <person name="Sodergren E."/>
            <person name="Clifton S."/>
            <person name="Fulton L."/>
            <person name="Fulton B."/>
            <person name="Courtney L."/>
            <person name="Fronick C."/>
            <person name="Harrison M."/>
            <person name="Strong C."/>
            <person name="Farmer C."/>
            <person name="Delahaunty K."/>
            <person name="Markovic C."/>
            <person name="Hall O."/>
            <person name="Minx P."/>
            <person name="Tomlinson C."/>
            <person name="Mitreva M."/>
            <person name="Hou S."/>
            <person name="Chen J."/>
            <person name="Wollam A."/>
            <person name="Pepin K.H."/>
            <person name="Johnson M."/>
            <person name="Bhonagiri V."/>
            <person name="Zhang X."/>
            <person name="Suruliraj S."/>
            <person name="Warren W."/>
            <person name="Chinwalla A."/>
            <person name="Mardis E.R."/>
            <person name="Wilson R.K."/>
        </authorList>
    </citation>
    <scope>NUCLEOTIDE SEQUENCE [LARGE SCALE GENOMIC DNA]</scope>
    <source>
        <strain evidence="2 3">KLE1255</strain>
    </source>
</reference>
<comment type="caution">
    <text evidence="2">The sequence shown here is derived from an EMBL/GenBank/DDBJ whole genome shotgun (WGS) entry which is preliminary data.</text>
</comment>
<sequence length="98" mass="11456">MCPFLFLLCSLLLHSPACCQVPYRIPSYYYNRTIGKKQYCAGGFFAARQECTQQRSHVLIFYIFLTFTRILHSLDFGFYIASVYSKSGETHQKHVKQK</sequence>
<evidence type="ECO:0000256" key="1">
    <source>
        <dbReference type="SAM" id="SignalP"/>
    </source>
</evidence>
<protein>
    <recommendedName>
        <fullName evidence="4">Secreted protein</fullName>
    </recommendedName>
</protein>
<evidence type="ECO:0008006" key="4">
    <source>
        <dbReference type="Google" id="ProtNLM"/>
    </source>
</evidence>
<feature type="signal peptide" evidence="1">
    <location>
        <begin position="1"/>
        <end position="19"/>
    </location>
</feature>
<organism evidence="2 3">
    <name type="scientific">Faecalibacterium cf. prausnitzii KLE1255</name>
    <dbReference type="NCBI Taxonomy" id="748224"/>
    <lineage>
        <taxon>Bacteria</taxon>
        <taxon>Bacillati</taxon>
        <taxon>Bacillota</taxon>
        <taxon>Clostridia</taxon>
        <taxon>Eubacteriales</taxon>
        <taxon>Oscillospiraceae</taxon>
        <taxon>Faecalibacterium</taxon>
    </lineage>
</organism>